<protein>
    <recommendedName>
        <fullName evidence="8">T-box domain-containing protein</fullName>
    </recommendedName>
</protein>
<dbReference type="GO" id="GO:0005634">
    <property type="term" value="C:nucleus"/>
    <property type="evidence" value="ECO:0007669"/>
    <property type="project" value="UniProtKB-SubCell"/>
</dbReference>
<keyword evidence="10" id="KW-1185">Reference proteome</keyword>
<feature type="region of interest" description="Disordered" evidence="7">
    <location>
        <begin position="1"/>
        <end position="26"/>
    </location>
</feature>
<evidence type="ECO:0000256" key="1">
    <source>
        <dbReference type="ARBA" id="ARBA00004123"/>
    </source>
</evidence>
<dbReference type="GO" id="GO:0000978">
    <property type="term" value="F:RNA polymerase II cis-regulatory region sequence-specific DNA binding"/>
    <property type="evidence" value="ECO:0007669"/>
    <property type="project" value="InterPro"/>
</dbReference>
<dbReference type="EMBL" id="JABEBT010000009">
    <property type="protein sequence ID" value="KAF7638909.1"/>
    <property type="molecule type" value="Genomic_DNA"/>
</dbReference>
<evidence type="ECO:0000256" key="7">
    <source>
        <dbReference type="SAM" id="MobiDB-lite"/>
    </source>
</evidence>
<dbReference type="InterPro" id="IPR018186">
    <property type="entry name" value="TF_T-box_CS"/>
</dbReference>
<dbReference type="InterPro" id="IPR046360">
    <property type="entry name" value="T-box_DNA-bd"/>
</dbReference>
<dbReference type="PROSITE" id="PS01283">
    <property type="entry name" value="TBOX_1"/>
    <property type="match status" value="1"/>
</dbReference>
<accession>A0A8T0A0S8</accession>
<dbReference type="PANTHER" id="PTHR11267:SF170">
    <property type="entry name" value="T-BOX PROTEIN 33-RELATED"/>
    <property type="match status" value="1"/>
</dbReference>
<evidence type="ECO:0000256" key="2">
    <source>
        <dbReference type="ARBA" id="ARBA00023015"/>
    </source>
</evidence>
<comment type="caution">
    <text evidence="6">Lacks conserved residue(s) required for the propagation of feature annotation.</text>
</comment>
<evidence type="ECO:0000256" key="6">
    <source>
        <dbReference type="PROSITE-ProRule" id="PRU00201"/>
    </source>
</evidence>
<dbReference type="Gene3D" id="2.60.40.820">
    <property type="entry name" value="Transcription factor, T-box"/>
    <property type="match status" value="1"/>
</dbReference>
<dbReference type="Proteomes" id="UP000605970">
    <property type="component" value="Unassembled WGS sequence"/>
</dbReference>
<keyword evidence="4" id="KW-0804">Transcription</keyword>
<evidence type="ECO:0000256" key="4">
    <source>
        <dbReference type="ARBA" id="ARBA00023163"/>
    </source>
</evidence>
<evidence type="ECO:0000313" key="10">
    <source>
        <dbReference type="Proteomes" id="UP000605970"/>
    </source>
</evidence>
<evidence type="ECO:0000256" key="3">
    <source>
        <dbReference type="ARBA" id="ARBA00023125"/>
    </source>
</evidence>
<dbReference type="Pfam" id="PF00907">
    <property type="entry name" value="T-box"/>
    <property type="match status" value="1"/>
</dbReference>
<evidence type="ECO:0000256" key="5">
    <source>
        <dbReference type="ARBA" id="ARBA00023242"/>
    </source>
</evidence>
<evidence type="ECO:0000313" key="9">
    <source>
        <dbReference type="EMBL" id="KAF7638909.1"/>
    </source>
</evidence>
<dbReference type="GO" id="GO:0000785">
    <property type="term" value="C:chromatin"/>
    <property type="evidence" value="ECO:0007669"/>
    <property type="project" value="TreeGrafter"/>
</dbReference>
<dbReference type="SMART" id="SM00425">
    <property type="entry name" value="TBOX"/>
    <property type="match status" value="1"/>
</dbReference>
<dbReference type="AlphaFoldDB" id="A0A8T0A0S8"/>
<name>A0A8T0A0S8_9BILA</name>
<dbReference type="CDD" id="cd00182">
    <property type="entry name" value="T-box"/>
    <property type="match status" value="1"/>
</dbReference>
<dbReference type="PROSITE" id="PS50252">
    <property type="entry name" value="TBOX_3"/>
    <property type="match status" value="1"/>
</dbReference>
<comment type="caution">
    <text evidence="9">The sequence shown here is derived from an EMBL/GenBank/DDBJ whole genome shotgun (WGS) entry which is preliminary data.</text>
</comment>
<dbReference type="GO" id="GO:0000981">
    <property type="term" value="F:DNA-binding transcription factor activity, RNA polymerase II-specific"/>
    <property type="evidence" value="ECO:0007669"/>
    <property type="project" value="TreeGrafter"/>
</dbReference>
<sequence length="444" mass="49748">MNLPISSNSSSQSVQQTTKTNLTTNPIQSSPLFGLIYADPDSTTTNSSTSNTPIPTFIGNNNSEKIELANLQLWEKFSKVQNEMVVTRPGRKMFPKLELHLHNLDPKAQYTLFLYMQKVDNLRYKYQAGSWSPAGHDGDNGIQQSNFVQHHEGWNRGEFWSSQERVCFERAKLTNKESQQGGNSLVSLSSMAKYQPVVLLCQFTSTGAVVVADFRPPQCQFIAVTAYQSEAVTKLKVEYNPFAKGFREGSSRKRTLSPPSTSSFINPSLLISNQFSSLLPLPQQQQQSSVVTSDYFNFMQNFFQQYQQKQVQQHQFSPLQFSAFSPTNIFVGQQQQQQQQFNPQQVRAMLGAMGMLGSGITFSTDQHSPISFPSPVELFKTPILQNNNKKIVQDVECTPTKAKKAKLSILENSQVQQQPQIMSPIIGAKTNQLGNKASRSLSLC</sequence>
<gene>
    <name evidence="9" type="ORF">Mgra_00001719</name>
</gene>
<dbReference type="PANTHER" id="PTHR11267">
    <property type="entry name" value="T-BOX PROTEIN-RELATED"/>
    <property type="match status" value="1"/>
</dbReference>
<proteinExistence type="predicted"/>
<dbReference type="OrthoDB" id="6119313at2759"/>
<feature type="compositionally biased region" description="Low complexity" evidence="7">
    <location>
        <begin position="1"/>
        <end position="16"/>
    </location>
</feature>
<dbReference type="GO" id="GO:0001708">
    <property type="term" value="P:cell fate specification"/>
    <property type="evidence" value="ECO:0007669"/>
    <property type="project" value="TreeGrafter"/>
</dbReference>
<keyword evidence="5 6" id="KW-0539">Nucleus</keyword>
<dbReference type="InterPro" id="IPR036960">
    <property type="entry name" value="T-box_sf"/>
</dbReference>
<organism evidence="9 10">
    <name type="scientific">Meloidogyne graminicola</name>
    <dbReference type="NCBI Taxonomy" id="189291"/>
    <lineage>
        <taxon>Eukaryota</taxon>
        <taxon>Metazoa</taxon>
        <taxon>Ecdysozoa</taxon>
        <taxon>Nematoda</taxon>
        <taxon>Chromadorea</taxon>
        <taxon>Rhabditida</taxon>
        <taxon>Tylenchina</taxon>
        <taxon>Tylenchomorpha</taxon>
        <taxon>Tylenchoidea</taxon>
        <taxon>Meloidogynidae</taxon>
        <taxon>Meloidogyninae</taxon>
        <taxon>Meloidogyne</taxon>
    </lineage>
</organism>
<feature type="domain" description="T-box" evidence="8">
    <location>
        <begin position="68"/>
        <end position="248"/>
    </location>
</feature>
<comment type="subcellular location">
    <subcellularLocation>
        <location evidence="1 6">Nucleus</location>
    </subcellularLocation>
</comment>
<dbReference type="GO" id="GO:0045893">
    <property type="term" value="P:positive regulation of DNA-templated transcription"/>
    <property type="evidence" value="ECO:0007669"/>
    <property type="project" value="InterPro"/>
</dbReference>
<dbReference type="InterPro" id="IPR008967">
    <property type="entry name" value="p53-like_TF_DNA-bd_sf"/>
</dbReference>
<keyword evidence="3 6" id="KW-0238">DNA-binding</keyword>
<dbReference type="PRINTS" id="PR00937">
    <property type="entry name" value="TBOX"/>
</dbReference>
<evidence type="ECO:0000259" key="8">
    <source>
        <dbReference type="PROSITE" id="PS50252"/>
    </source>
</evidence>
<dbReference type="SUPFAM" id="SSF49417">
    <property type="entry name" value="p53-like transcription factors"/>
    <property type="match status" value="1"/>
</dbReference>
<reference evidence="9" key="1">
    <citation type="journal article" date="2020" name="Ecol. Evol.">
        <title>Genome structure and content of the rice root-knot nematode (Meloidogyne graminicola).</title>
        <authorList>
            <person name="Phan N.T."/>
            <person name="Danchin E.G.J."/>
            <person name="Klopp C."/>
            <person name="Perfus-Barbeoch L."/>
            <person name="Kozlowski D.K."/>
            <person name="Koutsovoulos G.D."/>
            <person name="Lopez-Roques C."/>
            <person name="Bouchez O."/>
            <person name="Zahm M."/>
            <person name="Besnard G."/>
            <person name="Bellafiore S."/>
        </authorList>
    </citation>
    <scope>NUCLEOTIDE SEQUENCE</scope>
    <source>
        <strain evidence="9">VN-18</strain>
    </source>
</reference>
<feature type="compositionally biased region" description="Polar residues" evidence="7">
    <location>
        <begin position="17"/>
        <end position="26"/>
    </location>
</feature>
<keyword evidence="2" id="KW-0805">Transcription regulation</keyword>
<dbReference type="InterPro" id="IPR001699">
    <property type="entry name" value="TF_T-box"/>
</dbReference>